<dbReference type="RefSeq" id="WP_243244455.1">
    <property type="nucleotide sequence ID" value="NZ_LOHG01000002.1"/>
</dbReference>
<dbReference type="Proteomes" id="UP001320513">
    <property type="component" value="Unassembled WGS sequence"/>
</dbReference>
<gene>
    <name evidence="1" type="ORF">AUC61_03340</name>
</gene>
<keyword evidence="2" id="KW-1185">Reference proteome</keyword>
<protein>
    <submittedName>
        <fullName evidence="1">Uncharacterized protein</fullName>
    </submittedName>
</protein>
<name>A0ABS9ZES7_9PSED</name>
<reference evidence="1 2" key="1">
    <citation type="submission" date="2015-12" db="EMBL/GenBank/DDBJ databases">
        <title>Phylogenomics in the description of a new species in the Pseudomonas syringae group.</title>
        <authorList>
            <person name="Busquets A."/>
            <person name="Gomila M."/>
            <person name="Beiki F."/>
            <person name="Rahimian H."/>
            <person name="Mulet M."/>
            <person name="Sanchez D."/>
            <person name="Garcia-Valdes E."/>
            <person name="Lalucat J."/>
        </authorList>
    </citation>
    <scope>NUCLEOTIDE SEQUENCE [LARGE SCALE GENOMIC DNA]</scope>
    <source>
        <strain evidence="1 2">S25</strain>
    </source>
</reference>
<comment type="caution">
    <text evidence="1">The sequence shown here is derived from an EMBL/GenBank/DDBJ whole genome shotgun (WGS) entry which is preliminary data.</text>
</comment>
<accession>A0ABS9ZES7</accession>
<organism evidence="1 2">
    <name type="scientific">Pseudomonas maioricensis</name>
    <dbReference type="NCBI Taxonomy" id="1766623"/>
    <lineage>
        <taxon>Bacteria</taxon>
        <taxon>Pseudomonadati</taxon>
        <taxon>Pseudomonadota</taxon>
        <taxon>Gammaproteobacteria</taxon>
        <taxon>Pseudomonadales</taxon>
        <taxon>Pseudomonadaceae</taxon>
        <taxon>Pseudomonas</taxon>
    </lineage>
</organism>
<sequence>MKLLGKALTAMILIFFIWYMSVPIATLHYPEDGVDEINYRWNTHHRIYRGGLYPGEKATEPGELFPKDGFFMVVEWWKNRVYWGCAKVSPRWYGTDVHLDKNGDLDIHPEGPTDLERVKLCTDPPAADIACYPC</sequence>
<proteinExistence type="predicted"/>
<evidence type="ECO:0000313" key="2">
    <source>
        <dbReference type="Proteomes" id="UP001320513"/>
    </source>
</evidence>
<dbReference type="EMBL" id="LOHG01000002">
    <property type="protein sequence ID" value="MCI8208561.1"/>
    <property type="molecule type" value="Genomic_DNA"/>
</dbReference>
<evidence type="ECO:0000313" key="1">
    <source>
        <dbReference type="EMBL" id="MCI8208561.1"/>
    </source>
</evidence>